<dbReference type="SUPFAM" id="SSF56808">
    <property type="entry name" value="Ribosomal protein L1"/>
    <property type="match status" value="1"/>
</dbReference>
<dbReference type="PANTHER" id="PTHR23105">
    <property type="entry name" value="RIBOSOMAL PROTEIN L7AE FAMILY MEMBER"/>
    <property type="match status" value="1"/>
</dbReference>
<keyword evidence="2" id="KW-1185">Reference proteome</keyword>
<evidence type="ECO:0000313" key="1">
    <source>
        <dbReference type="EMBL" id="KAF9672047.1"/>
    </source>
</evidence>
<dbReference type="InterPro" id="IPR028364">
    <property type="entry name" value="Ribosomal_uL1/biogenesis"/>
</dbReference>
<gene>
    <name evidence="1" type="ORF">SADUNF_Sadunf12G0113800</name>
</gene>
<dbReference type="InterPro" id="IPR050257">
    <property type="entry name" value="eL8/uL1-like"/>
</dbReference>
<dbReference type="Pfam" id="PF00687">
    <property type="entry name" value="Ribosomal_L1"/>
    <property type="match status" value="1"/>
</dbReference>
<accession>A0A835JIV4</accession>
<comment type="caution">
    <text evidence="1">The sequence shown here is derived from an EMBL/GenBank/DDBJ whole genome shotgun (WGS) entry which is preliminary data.</text>
</comment>
<organism evidence="1 2">
    <name type="scientific">Salix dunnii</name>
    <dbReference type="NCBI Taxonomy" id="1413687"/>
    <lineage>
        <taxon>Eukaryota</taxon>
        <taxon>Viridiplantae</taxon>
        <taxon>Streptophyta</taxon>
        <taxon>Embryophyta</taxon>
        <taxon>Tracheophyta</taxon>
        <taxon>Spermatophyta</taxon>
        <taxon>Magnoliopsida</taxon>
        <taxon>eudicotyledons</taxon>
        <taxon>Gunneridae</taxon>
        <taxon>Pentapetalae</taxon>
        <taxon>rosids</taxon>
        <taxon>fabids</taxon>
        <taxon>Malpighiales</taxon>
        <taxon>Salicaceae</taxon>
        <taxon>Saliceae</taxon>
        <taxon>Salix</taxon>
    </lineage>
</organism>
<dbReference type="CDD" id="cd00403">
    <property type="entry name" value="Ribosomal_L1"/>
    <property type="match status" value="1"/>
</dbReference>
<sequence length="401" mass="45423">MAALPPPSGFSPKFVEKAVNALLKWRSSKLNTQKPQLLEHDEFVYLILTLKKIPHKGVSRINAHKIPLPNPLTNPLTEAPELCLIIDDRPKSGLNKDAAKKKIQNDNIPISKIIKISKLKTDYRPFEAKRKLSDSFDMFFADKRVVPLLPKMLGKQFFKKKKIPITLDLKHRNWKEQIDKACGSALLFLRTGTCSVMKVGRVSMSREEISKNVMAAINGIAEIVPRKWGGIRSFHLKLLDSLALPVYQAVPDLKLKIDGSAKEQEVVEEEENKVKEGEVGKKKGRIHEVRYMDNNDDNEDSEVVDEDELGSYFEGDIDNHAADDIENGSDELLNKKRKMGDYKGKGEKKVAKLKKEDGFKQKKAKNEDVTVQKKLKKNALALESGEMQVKDNKKKKRLAAY</sequence>
<dbReference type="InterPro" id="IPR016095">
    <property type="entry name" value="Ribosomal_uL1_3-a/b-sand"/>
</dbReference>
<dbReference type="InterPro" id="IPR023674">
    <property type="entry name" value="Ribosomal_uL1-like"/>
</dbReference>
<evidence type="ECO:0000313" key="2">
    <source>
        <dbReference type="Proteomes" id="UP000657918"/>
    </source>
</evidence>
<evidence type="ECO:0008006" key="3">
    <source>
        <dbReference type="Google" id="ProtNLM"/>
    </source>
</evidence>
<dbReference type="Gene3D" id="3.40.50.790">
    <property type="match status" value="1"/>
</dbReference>
<reference evidence="1 2" key="1">
    <citation type="submission" date="2020-10" db="EMBL/GenBank/DDBJ databases">
        <title>Plant Genome Project.</title>
        <authorList>
            <person name="Zhang R.-G."/>
        </authorList>
    </citation>
    <scope>NUCLEOTIDE SEQUENCE [LARGE SCALE GENOMIC DNA]</scope>
    <source>
        <strain evidence="1">FAFU-HL-1</strain>
        <tissue evidence="1">Leaf</tissue>
    </source>
</reference>
<dbReference type="FunFam" id="3.40.50.790:FF:000012">
    <property type="entry name" value="Ribosomal protein L1p/L10e family"/>
    <property type="match status" value="1"/>
</dbReference>
<protein>
    <recommendedName>
        <fullName evidence="3">Ribosomal protein L1</fullName>
    </recommendedName>
</protein>
<proteinExistence type="predicted"/>
<dbReference type="GO" id="GO:0003723">
    <property type="term" value="F:RNA binding"/>
    <property type="evidence" value="ECO:0007669"/>
    <property type="project" value="InterPro"/>
</dbReference>
<dbReference type="AlphaFoldDB" id="A0A835JIV4"/>
<name>A0A835JIV4_9ROSI</name>
<dbReference type="EMBL" id="JADGMS010000012">
    <property type="protein sequence ID" value="KAF9672047.1"/>
    <property type="molecule type" value="Genomic_DNA"/>
</dbReference>
<dbReference type="Proteomes" id="UP000657918">
    <property type="component" value="Unassembled WGS sequence"/>
</dbReference>
<dbReference type="OrthoDB" id="10251727at2759"/>